<keyword evidence="4" id="KW-1185">Reference proteome</keyword>
<gene>
    <name evidence="3" type="ORF">DFR34_104103</name>
</gene>
<reference evidence="3 4" key="1">
    <citation type="submission" date="2018-05" db="EMBL/GenBank/DDBJ databases">
        <title>Genomic Encyclopedia of Type Strains, Phase IV (KMG-IV): sequencing the most valuable type-strain genomes for metagenomic binning, comparative biology and taxonomic classification.</title>
        <authorList>
            <person name="Goeker M."/>
        </authorList>
    </citation>
    <scope>NUCLEOTIDE SEQUENCE [LARGE SCALE GENOMIC DNA]</scope>
    <source>
        <strain evidence="3 4">DSM 29661</strain>
    </source>
</reference>
<comment type="subcellular location">
    <subcellularLocation>
        <location evidence="1">Secreted</location>
    </subcellularLocation>
</comment>
<proteinExistence type="predicted"/>
<dbReference type="EMBL" id="QJKI01000004">
    <property type="protein sequence ID" value="PXX80328.1"/>
    <property type="molecule type" value="Genomic_DNA"/>
</dbReference>
<accession>A0A318KU14</accession>
<dbReference type="Proteomes" id="UP000247555">
    <property type="component" value="Unassembled WGS sequence"/>
</dbReference>
<organism evidence="3 4">
    <name type="scientific">Rivihabitans pingtungensis</name>
    <dbReference type="NCBI Taxonomy" id="1054498"/>
    <lineage>
        <taxon>Bacteria</taxon>
        <taxon>Pseudomonadati</taxon>
        <taxon>Pseudomonadota</taxon>
        <taxon>Betaproteobacteria</taxon>
        <taxon>Neisseriales</taxon>
        <taxon>Aquaspirillaceae</taxon>
        <taxon>Rivihabitans</taxon>
    </lineage>
</organism>
<evidence type="ECO:0000313" key="4">
    <source>
        <dbReference type="Proteomes" id="UP000247555"/>
    </source>
</evidence>
<dbReference type="SUPFAM" id="SSF51120">
    <property type="entry name" value="beta-Roll"/>
    <property type="match status" value="3"/>
</dbReference>
<dbReference type="PRINTS" id="PR00313">
    <property type="entry name" value="CABNDNGRPT"/>
</dbReference>
<evidence type="ECO:0000256" key="1">
    <source>
        <dbReference type="ARBA" id="ARBA00004613"/>
    </source>
</evidence>
<dbReference type="OrthoDB" id="8549906at2"/>
<dbReference type="PANTHER" id="PTHR38340">
    <property type="entry name" value="S-LAYER PROTEIN"/>
    <property type="match status" value="1"/>
</dbReference>
<dbReference type="RefSeq" id="WP_110390019.1">
    <property type="nucleotide sequence ID" value="NZ_QJKI01000004.1"/>
</dbReference>
<keyword evidence="2" id="KW-0964">Secreted</keyword>
<sequence>MTITVSSAVSYTLAAAEDNLILTGAANINGNGNALANKIDGNTGANLIKGLGQADILSGFDGNDTIYAGDVGSVDALYVDTLYGGNGADVLYADGQDYLYGDADNDILHGEFGGNNLLQGGVGNDSYYVSANNSIINELPGAGIDTVYSSDTIALNGTLPVAGATLVSGEVENLTLTGTANINGIGNNLVNTIKGNSGANVLSGGLGNDTIYGYDGDDKLYADAAGVGVTADADWLYGGNGNDILYGNGNDKLFGDAGNDTFIVIGGQNMVVDSGGIDIVKSAVSFSLTYTADPAASWASGGIETLELTGAANIYGFGDINSNVIYGNNANNQLDGKGGNDTLDGRAGNDVLQIGSDSGGVSGATTLLGGADADLFWIGKGYLGDHSSGANQLTLGDFTSGVDHIRFGIDLTATAPTALGTTPVYAFDTLAMVLDRAAGGLGSPTNPTIKKFEFAGDTYLVLDQSTAIVFSASDLAIKITGTPGVVLSDLVFDLV</sequence>
<evidence type="ECO:0000313" key="3">
    <source>
        <dbReference type="EMBL" id="PXX80328.1"/>
    </source>
</evidence>
<dbReference type="InterPro" id="IPR001343">
    <property type="entry name" value="Hemolysn_Ca-bd"/>
</dbReference>
<dbReference type="Pfam" id="PF00353">
    <property type="entry name" value="HemolysinCabind"/>
    <property type="match status" value="6"/>
</dbReference>
<dbReference type="PANTHER" id="PTHR38340:SF1">
    <property type="entry name" value="S-LAYER PROTEIN"/>
    <property type="match status" value="1"/>
</dbReference>
<dbReference type="GO" id="GO:0005576">
    <property type="term" value="C:extracellular region"/>
    <property type="evidence" value="ECO:0007669"/>
    <property type="project" value="UniProtKB-SubCell"/>
</dbReference>
<protein>
    <submittedName>
        <fullName evidence="3">Hemolysin type calcium-binding protein</fullName>
    </submittedName>
</protein>
<dbReference type="GO" id="GO:0005509">
    <property type="term" value="F:calcium ion binding"/>
    <property type="evidence" value="ECO:0007669"/>
    <property type="project" value="InterPro"/>
</dbReference>
<dbReference type="Gene3D" id="2.150.10.10">
    <property type="entry name" value="Serralysin-like metalloprotease, C-terminal"/>
    <property type="match status" value="3"/>
</dbReference>
<dbReference type="InterPro" id="IPR011049">
    <property type="entry name" value="Serralysin-like_metalloprot_C"/>
</dbReference>
<dbReference type="AlphaFoldDB" id="A0A318KU14"/>
<evidence type="ECO:0000256" key="2">
    <source>
        <dbReference type="ARBA" id="ARBA00022525"/>
    </source>
</evidence>
<dbReference type="InterPro" id="IPR050557">
    <property type="entry name" value="RTX_toxin/Mannuronan_C5-epim"/>
</dbReference>
<comment type="caution">
    <text evidence="3">The sequence shown here is derived from an EMBL/GenBank/DDBJ whole genome shotgun (WGS) entry which is preliminary data.</text>
</comment>
<name>A0A318KU14_9NEIS</name>